<dbReference type="GO" id="GO:0030234">
    <property type="term" value="F:enzyme regulator activity"/>
    <property type="evidence" value="ECO:0007669"/>
    <property type="project" value="InterPro"/>
</dbReference>
<proteinExistence type="predicted"/>
<evidence type="ECO:0000313" key="1">
    <source>
        <dbReference type="EMBL" id="VCU70209.1"/>
    </source>
</evidence>
<dbReference type="InterPro" id="IPR011322">
    <property type="entry name" value="N-reg_PII-like_a/b"/>
</dbReference>
<dbReference type="EMBL" id="UWPJ01000017">
    <property type="protein sequence ID" value="VCU70209.1"/>
    <property type="molecule type" value="Genomic_DNA"/>
</dbReference>
<dbReference type="Pfam" id="PF00543">
    <property type="entry name" value="P-II"/>
    <property type="match status" value="1"/>
</dbReference>
<dbReference type="OrthoDB" id="6386089at2"/>
<name>A0A3P4B1N9_9BURK</name>
<dbReference type="AlphaFoldDB" id="A0A3P4B1N9"/>
<dbReference type="GO" id="GO:0005829">
    <property type="term" value="C:cytosol"/>
    <property type="evidence" value="ECO:0007669"/>
    <property type="project" value="TreeGrafter"/>
</dbReference>
<dbReference type="SMART" id="SM00938">
    <property type="entry name" value="P-II"/>
    <property type="match status" value="1"/>
</dbReference>
<sequence>MKEIKAVIRPNRLDEVREAMMRAPGFPGMTIAKVEGCSAPKRNPPHNLKEQLLDFSPKVRIEIVAADEHADQLFEALKQAAVTGHVGDGLVWMTEVGRCDYLWHAPSEG</sequence>
<dbReference type="PANTHER" id="PTHR30115:SF11">
    <property type="entry name" value="NITROGEN REGULATORY PROTEIN P-II HOMOLOG"/>
    <property type="match status" value="1"/>
</dbReference>
<evidence type="ECO:0000313" key="2">
    <source>
        <dbReference type="Proteomes" id="UP000277294"/>
    </source>
</evidence>
<dbReference type="InterPro" id="IPR015867">
    <property type="entry name" value="N-reg_PII/ATP_PRibTrfase_C"/>
</dbReference>
<dbReference type="RefSeq" id="WP_124079710.1">
    <property type="nucleotide sequence ID" value="NZ_UWPJ01000017.1"/>
</dbReference>
<dbReference type="Gene3D" id="3.30.70.120">
    <property type="match status" value="1"/>
</dbReference>
<dbReference type="InterPro" id="IPR002187">
    <property type="entry name" value="N-reg_PII"/>
</dbReference>
<dbReference type="PRINTS" id="PR00340">
    <property type="entry name" value="PIIGLNB"/>
</dbReference>
<accession>A0A3P4B1N9</accession>
<dbReference type="SUPFAM" id="SSF54913">
    <property type="entry name" value="GlnB-like"/>
    <property type="match status" value="1"/>
</dbReference>
<dbReference type="Proteomes" id="UP000277294">
    <property type="component" value="Unassembled WGS sequence"/>
</dbReference>
<dbReference type="PANTHER" id="PTHR30115">
    <property type="entry name" value="NITROGEN REGULATORY PROTEIN P-II"/>
    <property type="match status" value="1"/>
</dbReference>
<gene>
    <name evidence="1" type="primary">glnB_2</name>
    <name evidence="1" type="ORF">PIGHUM_02276</name>
</gene>
<reference evidence="1 2" key="1">
    <citation type="submission" date="2018-10" db="EMBL/GenBank/DDBJ databases">
        <authorList>
            <person name="Criscuolo A."/>
        </authorList>
    </citation>
    <scope>NUCLEOTIDE SEQUENCE [LARGE SCALE GENOMIC DNA]</scope>
    <source>
        <strain evidence="1">DnA1</strain>
    </source>
</reference>
<organism evidence="1 2">
    <name type="scientific">Pigmentiphaga humi</name>
    <dbReference type="NCBI Taxonomy" id="2478468"/>
    <lineage>
        <taxon>Bacteria</taxon>
        <taxon>Pseudomonadati</taxon>
        <taxon>Pseudomonadota</taxon>
        <taxon>Betaproteobacteria</taxon>
        <taxon>Burkholderiales</taxon>
        <taxon>Alcaligenaceae</taxon>
        <taxon>Pigmentiphaga</taxon>
    </lineage>
</organism>
<dbReference type="GO" id="GO:0005524">
    <property type="term" value="F:ATP binding"/>
    <property type="evidence" value="ECO:0007669"/>
    <property type="project" value="TreeGrafter"/>
</dbReference>
<dbReference type="PROSITE" id="PS51343">
    <property type="entry name" value="PII_GLNB_DOM"/>
    <property type="match status" value="1"/>
</dbReference>
<protein>
    <submittedName>
        <fullName evidence="1">Nitrogen regulatory protein P-II</fullName>
    </submittedName>
</protein>
<dbReference type="GO" id="GO:0006808">
    <property type="term" value="P:regulation of nitrogen utilization"/>
    <property type="evidence" value="ECO:0007669"/>
    <property type="project" value="InterPro"/>
</dbReference>
<keyword evidence="2" id="KW-1185">Reference proteome</keyword>